<protein>
    <submittedName>
        <fullName evidence="1">Uncharacterized protein</fullName>
    </submittedName>
</protein>
<keyword evidence="2" id="KW-1185">Reference proteome</keyword>
<dbReference type="EMBL" id="JAWDJW010011433">
    <property type="protein sequence ID" value="KAK3044807.1"/>
    <property type="molecule type" value="Genomic_DNA"/>
</dbReference>
<organism evidence="1 2">
    <name type="scientific">Coniosporium uncinatum</name>
    <dbReference type="NCBI Taxonomy" id="93489"/>
    <lineage>
        <taxon>Eukaryota</taxon>
        <taxon>Fungi</taxon>
        <taxon>Dikarya</taxon>
        <taxon>Ascomycota</taxon>
        <taxon>Pezizomycotina</taxon>
        <taxon>Dothideomycetes</taxon>
        <taxon>Dothideomycetes incertae sedis</taxon>
        <taxon>Coniosporium</taxon>
    </lineage>
</organism>
<gene>
    <name evidence="1" type="ORF">LTS18_000308</name>
</gene>
<evidence type="ECO:0000313" key="1">
    <source>
        <dbReference type="EMBL" id="KAK3044807.1"/>
    </source>
</evidence>
<proteinExistence type="predicted"/>
<accession>A0ACC3CUM1</accession>
<evidence type="ECO:0000313" key="2">
    <source>
        <dbReference type="Proteomes" id="UP001186974"/>
    </source>
</evidence>
<name>A0ACC3CUM1_9PEZI</name>
<feature type="non-terminal residue" evidence="1">
    <location>
        <position position="107"/>
    </location>
</feature>
<reference evidence="1" key="1">
    <citation type="submission" date="2024-09" db="EMBL/GenBank/DDBJ databases">
        <title>Black Yeasts Isolated from many extreme environments.</title>
        <authorList>
            <person name="Coleine C."/>
            <person name="Stajich J.E."/>
            <person name="Selbmann L."/>
        </authorList>
    </citation>
    <scope>NUCLEOTIDE SEQUENCE</scope>
    <source>
        <strain evidence="1">CCFEE 5737</strain>
    </source>
</reference>
<comment type="caution">
    <text evidence="1">The sequence shown here is derived from an EMBL/GenBank/DDBJ whole genome shotgun (WGS) entry which is preliminary data.</text>
</comment>
<dbReference type="Proteomes" id="UP001186974">
    <property type="component" value="Unassembled WGS sequence"/>
</dbReference>
<sequence>MRRDMPARGTRGTTMREIWRGSVMIVTNDDHSSYERPPNLRLFVQPMDLLPPPPAEVAGDEDHQLAPEYVDPLAGQIKLSRIGKTLYVKPVELLEEEVDLSRIEDDR</sequence>